<feature type="coiled-coil region" evidence="1">
    <location>
        <begin position="125"/>
        <end position="152"/>
    </location>
</feature>
<protein>
    <submittedName>
        <fullName evidence="5">Cyclic nucleotide-binding protein</fullName>
    </submittedName>
</protein>
<dbReference type="SUPFAM" id="SSF51206">
    <property type="entry name" value="cAMP-binding domain-like"/>
    <property type="match status" value="1"/>
</dbReference>
<dbReference type="OrthoDB" id="307632at2759"/>
<dbReference type="GO" id="GO:0035725">
    <property type="term" value="P:sodium ion transmembrane transport"/>
    <property type="evidence" value="ECO:0007669"/>
    <property type="project" value="TreeGrafter"/>
</dbReference>
<dbReference type="GO" id="GO:0098855">
    <property type="term" value="C:HCN channel complex"/>
    <property type="evidence" value="ECO:0007669"/>
    <property type="project" value="TreeGrafter"/>
</dbReference>
<keyword evidence="3" id="KW-1133">Transmembrane helix</keyword>
<keyword evidence="1" id="KW-0175">Coiled coil</keyword>
<comment type="caution">
    <text evidence="5">The sequence shown here is derived from an EMBL/GenBank/DDBJ whole genome shotgun (WGS) entry which is preliminary data.</text>
</comment>
<feature type="transmembrane region" description="Helical" evidence="3">
    <location>
        <begin position="379"/>
        <end position="398"/>
    </location>
</feature>
<dbReference type="InParanoid" id="A0A0V0QJJ2"/>
<dbReference type="EMBL" id="LDAU01000155">
    <property type="protein sequence ID" value="KRX02372.1"/>
    <property type="molecule type" value="Genomic_DNA"/>
</dbReference>
<feature type="transmembrane region" description="Helical" evidence="3">
    <location>
        <begin position="466"/>
        <end position="484"/>
    </location>
</feature>
<evidence type="ECO:0000259" key="4">
    <source>
        <dbReference type="PROSITE" id="PS50042"/>
    </source>
</evidence>
<feature type="coiled-coil region" evidence="1">
    <location>
        <begin position="745"/>
        <end position="779"/>
    </location>
</feature>
<gene>
    <name evidence="5" type="ORF">PPERSA_09989</name>
</gene>
<keyword evidence="6" id="KW-1185">Reference proteome</keyword>
<keyword evidence="3" id="KW-0472">Membrane</keyword>
<reference evidence="5 6" key="1">
    <citation type="journal article" date="2015" name="Sci. Rep.">
        <title>Genome of the facultative scuticociliatosis pathogen Pseudocohnilembus persalinus provides insight into its virulence through horizontal gene transfer.</title>
        <authorList>
            <person name="Xiong J."/>
            <person name="Wang G."/>
            <person name="Cheng J."/>
            <person name="Tian M."/>
            <person name="Pan X."/>
            <person name="Warren A."/>
            <person name="Jiang C."/>
            <person name="Yuan D."/>
            <person name="Miao W."/>
        </authorList>
    </citation>
    <scope>NUCLEOTIDE SEQUENCE [LARGE SCALE GENOMIC DNA]</scope>
    <source>
        <strain evidence="5">36N120E</strain>
    </source>
</reference>
<sequence>MKKNNHVIKNNLIHQEYSDSQQLPSQVFTNTSFLQMPNKITNIEDADLIVPDPEMSMDDDNFKHKQQKIYTNDNEEQYQIQTESNFSPLKTENQIFFNTVNTEADQNNQETNSIKRKNAIQLFKIQNTDINLQNQNQNKEFLQDSNKNLKFKHQYNEQENLKQGTFQRSPTDNDSIFLNHLSQNNLNFSNLSLQTYIGNSNKQKIQKEKRGSVQNVSPQKSINIQMRKQSDGNDYTEKTPSQLALNLSGLKSNQLTFFKNIKQKQESFNSIVEYGSSFKTVNQVTQEQNSIISPFKDNRYSQKFFRNSKPISYTEKVLEVINDVANGQMIIDSEKITKSKRKDKRNFSNSPYFIKCTRRIKEIFQDEKTVFQCDSNTRILWDIIQIILIMAIFFILSVSQVFDFNIDYAFYKIQPFNIIVFVTDTWLHDDRLIDLVWWKQYIRSFFWSTSAMVTIVIYYPKTIAEVIYSTIVFLVTQGIFGYSINVLREIMLEIQVNKLQAKKNIELINRYMNKKNINHSLRVKIRNYLDYIHHENLSKTTKEENEVIECLSQNLREEMLKDERWNIIQKIEIFKNNFTEKNLMRVMYDMEEIVLSEGEVIYMDNQIEDLAFYFIVKGKIDLFYECFRQYDKRNQGTVIKNLKISDQYFGEYGFFTGTQRNICARSTAYTTVYKLKRQDFINIIQDTDQDFEIFNQIKDQLIQNQTYTYFSKVCSICDKEKFCPEVHYCPDKIGILFKMGSLIKYNIKQQRNALYERKKKKLQNDLIKFQEIVHEFRQDNKNFSIFTNQSDSQTNSSDSEENQSDLYSNDSLNQSQISQSSFDSSKSKIEEVEENQEQDNSQINSYRDFDIQNQKDSHNKNQNSHQQKSFIKKQHIRFRNSMNISNINQNQSSKLKKKIQNQSKNNNSNNTLMQMRRRTTSGKRMQQTKQSVSFYGELLQEQRQRINSEIQKQRKDSIQEAIPSWVSKTQKDNQINQRRESTQNLSKMLGQYQQLYNQSENYMNTNQSQRPSIILNDQFKFRPDEILEEEMIKDNRQNKKKISNIQFQGSYNMQNYDLQAQMYTKNQIYQFFDYIHEYKYYFPEYNASEVIKKIPIKDISELKKQEIMNQKKQKLSKNKTLFLLNQFIQKTADSNENDSKKINNSINGNGIILNKIKNSSLLNKRSETNNQLLKEQIQFK</sequence>
<dbReference type="CDD" id="cd00038">
    <property type="entry name" value="CAP_ED"/>
    <property type="match status" value="1"/>
</dbReference>
<dbReference type="Gene3D" id="2.60.120.10">
    <property type="entry name" value="Jelly Rolls"/>
    <property type="match status" value="1"/>
</dbReference>
<keyword evidence="3" id="KW-0812">Transmembrane</keyword>
<evidence type="ECO:0000313" key="6">
    <source>
        <dbReference type="Proteomes" id="UP000054937"/>
    </source>
</evidence>
<evidence type="ECO:0000256" key="1">
    <source>
        <dbReference type="SAM" id="Coils"/>
    </source>
</evidence>
<feature type="region of interest" description="Disordered" evidence="2">
    <location>
        <begin position="784"/>
        <end position="845"/>
    </location>
</feature>
<dbReference type="InterPro" id="IPR000595">
    <property type="entry name" value="cNMP-bd_dom"/>
</dbReference>
<dbReference type="Gene3D" id="1.10.287.630">
    <property type="entry name" value="Helix hairpin bin"/>
    <property type="match status" value="1"/>
</dbReference>
<dbReference type="PANTHER" id="PTHR45689:SF5">
    <property type="entry name" value="I[[H]] CHANNEL, ISOFORM E"/>
    <property type="match status" value="1"/>
</dbReference>
<dbReference type="InterPro" id="IPR051413">
    <property type="entry name" value="K/Na_HCN_channel"/>
</dbReference>
<evidence type="ECO:0000256" key="2">
    <source>
        <dbReference type="SAM" id="MobiDB-lite"/>
    </source>
</evidence>
<evidence type="ECO:0000256" key="3">
    <source>
        <dbReference type="SAM" id="Phobius"/>
    </source>
</evidence>
<dbReference type="GO" id="GO:0005249">
    <property type="term" value="F:voltage-gated potassium channel activity"/>
    <property type="evidence" value="ECO:0007669"/>
    <property type="project" value="TreeGrafter"/>
</dbReference>
<feature type="domain" description="Cyclic nucleotide-binding" evidence="4">
    <location>
        <begin position="574"/>
        <end position="684"/>
    </location>
</feature>
<dbReference type="InterPro" id="IPR018490">
    <property type="entry name" value="cNMP-bd_dom_sf"/>
</dbReference>
<accession>A0A0V0QJJ2</accession>
<evidence type="ECO:0000313" key="5">
    <source>
        <dbReference type="EMBL" id="KRX02372.1"/>
    </source>
</evidence>
<feature type="compositionally biased region" description="Low complexity" evidence="2">
    <location>
        <begin position="814"/>
        <end position="824"/>
    </location>
</feature>
<dbReference type="InterPro" id="IPR014710">
    <property type="entry name" value="RmlC-like_jellyroll"/>
</dbReference>
<name>A0A0V0QJJ2_PSEPJ</name>
<organism evidence="5 6">
    <name type="scientific">Pseudocohnilembus persalinus</name>
    <name type="common">Ciliate</name>
    <dbReference type="NCBI Taxonomy" id="266149"/>
    <lineage>
        <taxon>Eukaryota</taxon>
        <taxon>Sar</taxon>
        <taxon>Alveolata</taxon>
        <taxon>Ciliophora</taxon>
        <taxon>Intramacronucleata</taxon>
        <taxon>Oligohymenophorea</taxon>
        <taxon>Scuticociliatia</taxon>
        <taxon>Philasterida</taxon>
        <taxon>Pseudocohnilembidae</taxon>
        <taxon>Pseudocohnilembus</taxon>
    </lineage>
</organism>
<feature type="transmembrane region" description="Helical" evidence="3">
    <location>
        <begin position="440"/>
        <end position="459"/>
    </location>
</feature>
<proteinExistence type="predicted"/>
<dbReference type="PANTHER" id="PTHR45689">
    <property type="entry name" value="I[[H]] CHANNEL, ISOFORM E"/>
    <property type="match status" value="1"/>
</dbReference>
<dbReference type="PROSITE" id="PS50042">
    <property type="entry name" value="CNMP_BINDING_3"/>
    <property type="match status" value="1"/>
</dbReference>
<dbReference type="Proteomes" id="UP000054937">
    <property type="component" value="Unassembled WGS sequence"/>
</dbReference>
<dbReference type="AlphaFoldDB" id="A0A0V0QJJ2"/>
<dbReference type="Pfam" id="PF00027">
    <property type="entry name" value="cNMP_binding"/>
    <property type="match status" value="1"/>
</dbReference>
<feature type="compositionally biased region" description="Low complexity" evidence="2">
    <location>
        <begin position="787"/>
        <end position="797"/>
    </location>
</feature>
<dbReference type="GO" id="GO:0003254">
    <property type="term" value="P:regulation of membrane depolarization"/>
    <property type="evidence" value="ECO:0007669"/>
    <property type="project" value="TreeGrafter"/>
</dbReference>